<dbReference type="SMART" id="SM00986">
    <property type="entry name" value="UDG"/>
    <property type="match status" value="1"/>
</dbReference>
<comment type="similarity">
    <text evidence="1">Belongs to the uracil-DNA glycosylase (UDG) superfamily. Type 4 (UDGa) family.</text>
</comment>
<keyword evidence="9" id="KW-0234">DNA repair</keyword>
<dbReference type="EMBL" id="BAABBQ010000001">
    <property type="protein sequence ID" value="GAA4023581.1"/>
    <property type="molecule type" value="Genomic_DNA"/>
</dbReference>
<accession>A0ABP7TAW4</accession>
<dbReference type="Gene3D" id="3.40.470.10">
    <property type="entry name" value="Uracil-DNA glycosylase-like domain"/>
    <property type="match status" value="1"/>
</dbReference>
<dbReference type="NCBIfam" id="TIGR03915">
    <property type="entry name" value="SAM_7_link_chp"/>
    <property type="match status" value="1"/>
</dbReference>
<feature type="domain" description="Uracil-DNA glycosylase-like" evidence="10">
    <location>
        <begin position="334"/>
        <end position="494"/>
    </location>
</feature>
<evidence type="ECO:0000313" key="12">
    <source>
        <dbReference type="Proteomes" id="UP001500235"/>
    </source>
</evidence>
<name>A0ABP7TAW4_9SPHN</name>
<evidence type="ECO:0000259" key="10">
    <source>
        <dbReference type="SMART" id="SM00986"/>
    </source>
</evidence>
<dbReference type="InterPro" id="IPR023875">
    <property type="entry name" value="DNA_repair_put"/>
</dbReference>
<evidence type="ECO:0000256" key="1">
    <source>
        <dbReference type="ARBA" id="ARBA00006521"/>
    </source>
</evidence>
<keyword evidence="8" id="KW-0411">Iron-sulfur</keyword>
<dbReference type="Pfam" id="PF03167">
    <property type="entry name" value="UDG"/>
    <property type="match status" value="1"/>
</dbReference>
<dbReference type="InterPro" id="IPR005122">
    <property type="entry name" value="Uracil-DNA_glycosylase-like"/>
</dbReference>
<evidence type="ECO:0000256" key="7">
    <source>
        <dbReference type="ARBA" id="ARBA00023004"/>
    </source>
</evidence>
<keyword evidence="12" id="KW-1185">Reference proteome</keyword>
<dbReference type="SUPFAM" id="SSF52141">
    <property type="entry name" value="Uracil-DNA glycosylase-like"/>
    <property type="match status" value="1"/>
</dbReference>
<dbReference type="Proteomes" id="UP001500235">
    <property type="component" value="Unassembled WGS sequence"/>
</dbReference>
<dbReference type="SMART" id="SM00987">
    <property type="entry name" value="UreE_C"/>
    <property type="match status" value="1"/>
</dbReference>
<dbReference type="PANTHER" id="PTHR33693:SF9">
    <property type="entry name" value="TYPE-4 URACIL-DNA GLYCOSYLASE"/>
    <property type="match status" value="1"/>
</dbReference>
<gene>
    <name evidence="11" type="ORF">GCM10022280_25420</name>
</gene>
<dbReference type="RefSeq" id="WP_344707767.1">
    <property type="nucleotide sequence ID" value="NZ_BAABBQ010000001.1"/>
</dbReference>
<evidence type="ECO:0000256" key="8">
    <source>
        <dbReference type="ARBA" id="ARBA00023014"/>
    </source>
</evidence>
<evidence type="ECO:0000256" key="5">
    <source>
        <dbReference type="ARBA" id="ARBA00022763"/>
    </source>
</evidence>
<keyword evidence="7" id="KW-0408">Iron</keyword>
<dbReference type="InterPro" id="IPR051536">
    <property type="entry name" value="UDG_Type-4/5"/>
</dbReference>
<dbReference type="Pfam" id="PF13566">
    <property type="entry name" value="DUF4130"/>
    <property type="match status" value="1"/>
</dbReference>
<comment type="caution">
    <text evidence="11">The sequence shown here is derived from an EMBL/GenBank/DDBJ whole genome shotgun (WGS) entry which is preliminary data.</text>
</comment>
<keyword evidence="3" id="KW-0004">4Fe-4S</keyword>
<dbReference type="InterPro" id="IPR005273">
    <property type="entry name" value="Ura-DNA_glyco_family4"/>
</dbReference>
<keyword evidence="5" id="KW-0227">DNA damage</keyword>
<keyword evidence="4" id="KW-0479">Metal-binding</keyword>
<evidence type="ECO:0000256" key="6">
    <source>
        <dbReference type="ARBA" id="ARBA00022801"/>
    </source>
</evidence>
<evidence type="ECO:0000313" key="11">
    <source>
        <dbReference type="EMBL" id="GAA4023581.1"/>
    </source>
</evidence>
<dbReference type="NCBIfam" id="TIGR03914">
    <property type="entry name" value="UDG_fam_dom"/>
    <property type="match status" value="1"/>
</dbReference>
<organism evidence="11 12">
    <name type="scientific">Sphingomonas swuensis</name>
    <dbReference type="NCBI Taxonomy" id="977800"/>
    <lineage>
        <taxon>Bacteria</taxon>
        <taxon>Pseudomonadati</taxon>
        <taxon>Pseudomonadota</taxon>
        <taxon>Alphaproteobacteria</taxon>
        <taxon>Sphingomonadales</taxon>
        <taxon>Sphingomonadaceae</taxon>
        <taxon>Sphingomonas</taxon>
    </lineage>
</organism>
<evidence type="ECO:0000256" key="9">
    <source>
        <dbReference type="ARBA" id="ARBA00023204"/>
    </source>
</evidence>
<sequence length="505" mass="56479">MSDANGRCGNPADLFDRRHGVSGSAGVLLPDGPQIDPLKITLDQPDDFDGWREAARELVMAGVPPMGVVWQVAGEDGELFGSEGAAPPSSGQPMFSVPKPFIDMAKAAICHSEPQRFALLYTLLWKLKANRRALEDRADPLVDRLEKLAKEVRRDAHKMHAFVRFREVAEDGTTRFVAFFEPDHHIVRREAGFFVRRFATMRWSILTPELSIHWDPASEILSEGPGANRSQAPDGDPLEDMWRTYYSSIFNPARLKVKAMLKEMPKKYWKNMPETALVAPLIAGARARELEMIERAQAAPRPGGNLEAAWAALREEAMHCTRCDLFRCGTQTVFGEGPLDPRIFFVGEQPGDQEDLAGRPFVGPAGQLFDAALEKAGIDRSTTYVTNAVKHFKFVLRGKKRIHARPDTAEIDACKWWQEQERALIRPPLTVALGATAARSLTGKTVTISKVRDAPLLLADGSECWVTVHPSFLLRIPEEDRRQEERARFVEDLQRIRARSEELAG</sequence>
<protein>
    <recommendedName>
        <fullName evidence="2">Type-4 uracil-DNA glycosylase</fullName>
    </recommendedName>
</protein>
<dbReference type="InterPro" id="IPR036895">
    <property type="entry name" value="Uracil-DNA_glycosylase-like_sf"/>
</dbReference>
<dbReference type="PANTHER" id="PTHR33693">
    <property type="entry name" value="TYPE-5 URACIL-DNA GLYCOSYLASE"/>
    <property type="match status" value="1"/>
</dbReference>
<keyword evidence="6" id="KW-0378">Hydrolase</keyword>
<evidence type="ECO:0000256" key="3">
    <source>
        <dbReference type="ARBA" id="ARBA00022485"/>
    </source>
</evidence>
<proteinExistence type="inferred from homology"/>
<dbReference type="CDD" id="cd10030">
    <property type="entry name" value="UDG-F4_TTUDGA_SPO1dp_like"/>
    <property type="match status" value="1"/>
</dbReference>
<reference evidence="12" key="1">
    <citation type="journal article" date="2019" name="Int. J. Syst. Evol. Microbiol.">
        <title>The Global Catalogue of Microorganisms (GCM) 10K type strain sequencing project: providing services to taxonomists for standard genome sequencing and annotation.</title>
        <authorList>
            <consortium name="The Broad Institute Genomics Platform"/>
            <consortium name="The Broad Institute Genome Sequencing Center for Infectious Disease"/>
            <person name="Wu L."/>
            <person name="Ma J."/>
        </authorList>
    </citation>
    <scope>NUCLEOTIDE SEQUENCE [LARGE SCALE GENOMIC DNA]</scope>
    <source>
        <strain evidence="12">JCM 17563</strain>
    </source>
</reference>
<evidence type="ECO:0000256" key="4">
    <source>
        <dbReference type="ARBA" id="ARBA00022723"/>
    </source>
</evidence>
<dbReference type="InterPro" id="IPR025404">
    <property type="entry name" value="DUF4130"/>
</dbReference>
<evidence type="ECO:0000256" key="2">
    <source>
        <dbReference type="ARBA" id="ARBA00019403"/>
    </source>
</evidence>